<evidence type="ECO:0000256" key="3">
    <source>
        <dbReference type="ARBA" id="ARBA00022837"/>
    </source>
</evidence>
<feature type="domain" description="Secretion system C-terminal sorting" evidence="6">
    <location>
        <begin position="1266"/>
        <end position="1327"/>
    </location>
</feature>
<evidence type="ECO:0000259" key="6">
    <source>
        <dbReference type="Pfam" id="PF18962"/>
    </source>
</evidence>
<protein>
    <recommendedName>
        <fullName evidence="10">Calx-beta domain-containing protein</fullName>
    </recommendedName>
</protein>
<dbReference type="Gene3D" id="2.60.40.1220">
    <property type="match status" value="2"/>
</dbReference>
<evidence type="ECO:0000259" key="4">
    <source>
        <dbReference type="Pfam" id="PF03160"/>
    </source>
</evidence>
<dbReference type="GO" id="GO:0007154">
    <property type="term" value="P:cell communication"/>
    <property type="evidence" value="ECO:0007669"/>
    <property type="project" value="InterPro"/>
</dbReference>
<feature type="domain" description="SbsA Ig-like" evidence="5">
    <location>
        <begin position="222"/>
        <end position="334"/>
    </location>
</feature>
<dbReference type="InterPro" id="IPR014755">
    <property type="entry name" value="Cu-Rt/internalin_Ig-like"/>
</dbReference>
<dbReference type="SUPFAM" id="SSF50956">
    <property type="entry name" value="Thermostable phytase (3-phytase)"/>
    <property type="match status" value="1"/>
</dbReference>
<keyword evidence="1" id="KW-0732">Signal</keyword>
<dbReference type="InterPro" id="IPR055188">
    <property type="entry name" value="Choice_anch_I"/>
</dbReference>
<dbReference type="Gene3D" id="2.130.10.10">
    <property type="entry name" value="YVTN repeat-like/Quinoprotein amine dehydrogenase"/>
    <property type="match status" value="1"/>
</dbReference>
<dbReference type="NCBIfam" id="TIGR04183">
    <property type="entry name" value="Por_Secre_tail"/>
    <property type="match status" value="1"/>
</dbReference>
<name>A0A255YXH2_9FLAO</name>
<dbReference type="InterPro" id="IPR052956">
    <property type="entry name" value="Mesenchyme-surface_protein"/>
</dbReference>
<gene>
    <name evidence="8" type="ORF">CHU92_13335</name>
</gene>
<organism evidence="8 9">
    <name type="scientific">Flavobacterium cyanobacteriorum</name>
    <dbReference type="NCBI Taxonomy" id="2022802"/>
    <lineage>
        <taxon>Bacteria</taxon>
        <taxon>Pseudomonadati</taxon>
        <taxon>Bacteroidota</taxon>
        <taxon>Flavobacteriia</taxon>
        <taxon>Flavobacteriales</taxon>
        <taxon>Flavobacteriaceae</taxon>
        <taxon>Flavobacterium</taxon>
    </lineage>
</organism>
<accession>A0A255YXH2</accession>
<feature type="domain" description="Choice-of-anchor I" evidence="7">
    <location>
        <begin position="769"/>
        <end position="1247"/>
    </location>
</feature>
<keyword evidence="9" id="KW-1185">Reference proteome</keyword>
<keyword evidence="2" id="KW-0677">Repeat</keyword>
<evidence type="ECO:0000256" key="2">
    <source>
        <dbReference type="ARBA" id="ARBA00022737"/>
    </source>
</evidence>
<dbReference type="InterPro" id="IPR011048">
    <property type="entry name" value="Haem_d1_sf"/>
</dbReference>
<evidence type="ECO:0008006" key="10">
    <source>
        <dbReference type="Google" id="ProtNLM"/>
    </source>
</evidence>
<evidence type="ECO:0000259" key="5">
    <source>
        <dbReference type="Pfam" id="PF13205"/>
    </source>
</evidence>
<evidence type="ECO:0000259" key="7">
    <source>
        <dbReference type="Pfam" id="PF22494"/>
    </source>
</evidence>
<dbReference type="NCBIfam" id="NF038117">
    <property type="entry name" value="choice_anch_I"/>
    <property type="match status" value="1"/>
</dbReference>
<dbReference type="Pfam" id="PF18962">
    <property type="entry name" value="Por_Secre_tail"/>
    <property type="match status" value="1"/>
</dbReference>
<dbReference type="InterPro" id="IPR015943">
    <property type="entry name" value="WD40/YVTN_repeat-like_dom_sf"/>
</dbReference>
<proteinExistence type="predicted"/>
<feature type="domain" description="SbsA Ig-like" evidence="5">
    <location>
        <begin position="543"/>
        <end position="629"/>
    </location>
</feature>
<dbReference type="EMBL" id="NOXV01000301">
    <property type="protein sequence ID" value="OYQ33120.1"/>
    <property type="molecule type" value="Genomic_DNA"/>
</dbReference>
<dbReference type="Proteomes" id="UP000216605">
    <property type="component" value="Unassembled WGS sequence"/>
</dbReference>
<dbReference type="InterPro" id="IPR038081">
    <property type="entry name" value="CalX-like_sf"/>
</dbReference>
<dbReference type="OrthoDB" id="9803927at2"/>
<comment type="caution">
    <text evidence="8">The sequence shown here is derived from an EMBL/GenBank/DDBJ whole genome shotgun (WGS) entry which is preliminary data.</text>
</comment>
<sequence>MDGADFCAIISKQHQHMLNNYKKIIMLLMLCTIAQFAGAQQLLHYWNFNDSSSEAAITTPSLSLVPGAALAHLAGGTSVIAFSEGTGQNFEVQNLNAQNGDAAGTHLRFNNPIGGALVFSLPTTGYENAVIKFATRRSGQGAGNQLWYYTTDGTNYTLFTTINPNNSDPGLTTLDFSGIDATDNNPNFKLKVEFAQGAGGTGGNNRFDNFTLQAFAMGGTTDTTPPSVTFLPANNATNVAVSSTLQISFNEAVRLADDSPVTDSGLNTIVQLKLNNATGADVPFTAVYAGNTITVTPATALLNNQQYYIAIAPGTLEDMSNNAVAGTPSATFTTIAVQTAFMAGDMVPVTYRMNATGTEDTVALLTLIDIAPGTFINLTDAKYTTNAQPQCPNGIVWAATQCVPAGTVITIQTEGLVASTGTVTGNGFGLSSNGDQVIVYAGTAAAPNYITALSSNAWVAAATSCSGSSSMIPATLTDGVSAVNLSTAPGNTSGNSVNAYYNGTQTGDPAALKASILNPANWIAVAGSTAPQTWPAWNFPSSPSVQNAVVINNTTIQLTFNNELDAASASNTANYTGIAGIANAAVSGATVTLTYSTPFATATPYALTINNIEDENGLLMACAYVFNFSYNPTVSLASDFIVVEENQGTLTFNLTLASPATGSVDVVLKAAPFSTADSGDFTYTTQTLSFTGTSALTQTINIPIIDDTTEEQHSEYFVLSLENANGITITGETMATVYIRDNDRQAPVPSQSLELTYVTSFDPSGTNSSTCEIVVYDAGSQRLFTTSAVAGFLDIINFSNPEAPTVVNSINMNPYGGVTSVAVKNGIVAVASPNANEQLEGSVVFFNTDGVFQKQVTVGALPDNISFTPDGTKVLTANEGQPNESYTVDPEGSISIIDISGGIPSLTQANVTTLLFTAYNDTTTEAALINSGVRKLKLTSTMSQDFEPEYITTSADSQKAWVTLQENNAIAEINLATGTIASVWALGTKDMSVLGNGFDISDNNNQVLIANWPIKTYYIPDAAATYNVGGTNYIITANEGDEKELTGLSERTTIGNNNYPLDAVAYPQGAMLKKSYNAGRLRVTNLNGNTDADAQFEQIYAVGTRSFSIFNADTKQLVYDSGDDFEMYTASAPSINTLFNSDSESNSFKGRSRAKGPEPEGVAIAQIQGRTFAFVALERIGGVMVYDVTNPNDVSFVDYKNSRSVSAYTGDHGPEGITYISSTESANGKPYIVVANEISGTITVFELDITNLSTGNFTEEPKTFVVFPNPSVSGIAYFNRVADIEVYDISGKLVHAAKNALTLNTSSFASGIYFIKTSEGITKKLIVE</sequence>
<reference evidence="8 9" key="1">
    <citation type="submission" date="2017-07" db="EMBL/GenBank/DDBJ databases">
        <title>Flavobacterium cyanobacteriorum sp. nov., isolated from cyanobacterial aggregates in a eutrophic lake.</title>
        <authorList>
            <person name="Cai H."/>
        </authorList>
    </citation>
    <scope>NUCLEOTIDE SEQUENCE [LARGE SCALE GENOMIC DNA]</scope>
    <source>
        <strain evidence="8 9">TH021</strain>
    </source>
</reference>
<dbReference type="PANTHER" id="PTHR46928">
    <property type="entry name" value="MESENCHYME-SPECIFIC CELL SURFACE GLYCOPROTEIN"/>
    <property type="match status" value="1"/>
</dbReference>
<dbReference type="InterPro" id="IPR026444">
    <property type="entry name" value="Secre_tail"/>
</dbReference>
<dbReference type="Pfam" id="PF22494">
    <property type="entry name" value="choice_anch_I"/>
    <property type="match status" value="1"/>
</dbReference>
<dbReference type="PANTHER" id="PTHR46928:SF1">
    <property type="entry name" value="MESENCHYME-SPECIFIC CELL SURFACE GLYCOPROTEIN"/>
    <property type="match status" value="1"/>
</dbReference>
<dbReference type="Pfam" id="PF03160">
    <property type="entry name" value="Calx-beta"/>
    <property type="match status" value="1"/>
</dbReference>
<feature type="domain" description="Calx-beta" evidence="4">
    <location>
        <begin position="632"/>
        <end position="743"/>
    </location>
</feature>
<dbReference type="SUPFAM" id="SSF51004">
    <property type="entry name" value="C-terminal (heme d1) domain of cytochrome cd1-nitrite reductase"/>
    <property type="match status" value="1"/>
</dbReference>
<dbReference type="Pfam" id="PF13205">
    <property type="entry name" value="Big_5"/>
    <property type="match status" value="2"/>
</dbReference>
<dbReference type="InterPro" id="IPR003644">
    <property type="entry name" value="Calx_beta"/>
</dbReference>
<dbReference type="GO" id="GO:0016020">
    <property type="term" value="C:membrane"/>
    <property type="evidence" value="ECO:0007669"/>
    <property type="project" value="InterPro"/>
</dbReference>
<dbReference type="SUPFAM" id="SSF141072">
    <property type="entry name" value="CalX-like"/>
    <property type="match status" value="1"/>
</dbReference>
<dbReference type="Gene3D" id="2.60.40.2030">
    <property type="match status" value="1"/>
</dbReference>
<keyword evidence="3" id="KW-0106">Calcium</keyword>
<evidence type="ECO:0000313" key="9">
    <source>
        <dbReference type="Proteomes" id="UP000216605"/>
    </source>
</evidence>
<evidence type="ECO:0000313" key="8">
    <source>
        <dbReference type="EMBL" id="OYQ33120.1"/>
    </source>
</evidence>
<dbReference type="InterPro" id="IPR032812">
    <property type="entry name" value="SbsA_Ig"/>
</dbReference>
<evidence type="ECO:0000256" key="1">
    <source>
        <dbReference type="ARBA" id="ARBA00022729"/>
    </source>
</evidence>